<dbReference type="RefSeq" id="XP_065649453.1">
    <property type="nucleotide sequence ID" value="XM_065793381.1"/>
</dbReference>
<dbReference type="Pfam" id="PF00085">
    <property type="entry name" value="Thioredoxin"/>
    <property type="match status" value="1"/>
</dbReference>
<dbReference type="GeneID" id="100208747"/>
<dbReference type="SUPFAM" id="SSF52833">
    <property type="entry name" value="Thioredoxin-like"/>
    <property type="match status" value="3"/>
</dbReference>
<evidence type="ECO:0000256" key="2">
    <source>
        <dbReference type="ARBA" id="ARBA00023004"/>
    </source>
</evidence>
<evidence type="ECO:0000313" key="6">
    <source>
        <dbReference type="RefSeq" id="XP_065649453.1"/>
    </source>
</evidence>
<keyword evidence="2" id="KW-0408">Iron</keyword>
<dbReference type="NCBIfam" id="TIGR00365">
    <property type="entry name" value="Grx4 family monothiol glutaredoxin"/>
    <property type="match status" value="1"/>
</dbReference>
<evidence type="ECO:0000256" key="3">
    <source>
        <dbReference type="ARBA" id="ARBA00023014"/>
    </source>
</evidence>
<evidence type="ECO:0000256" key="1">
    <source>
        <dbReference type="ARBA" id="ARBA00022723"/>
    </source>
</evidence>
<dbReference type="PROSITE" id="PS51352">
    <property type="entry name" value="THIOREDOXIN_2"/>
    <property type="match status" value="1"/>
</dbReference>
<dbReference type="CDD" id="cd03028">
    <property type="entry name" value="GRX_PICOT_like"/>
    <property type="match status" value="2"/>
</dbReference>
<feature type="domain" description="Thioredoxin" evidence="4">
    <location>
        <begin position="1"/>
        <end position="109"/>
    </location>
</feature>
<gene>
    <name evidence="6" type="primary">LOC100208747</name>
</gene>
<name>A0ABM4BKA6_HYDVU</name>
<dbReference type="InterPro" id="IPR036249">
    <property type="entry name" value="Thioredoxin-like_sf"/>
</dbReference>
<dbReference type="InterPro" id="IPR002109">
    <property type="entry name" value="Glutaredoxin"/>
</dbReference>
<organism evidence="5 6">
    <name type="scientific">Hydra vulgaris</name>
    <name type="common">Hydra</name>
    <name type="synonym">Hydra attenuata</name>
    <dbReference type="NCBI Taxonomy" id="6087"/>
    <lineage>
        <taxon>Eukaryota</taxon>
        <taxon>Metazoa</taxon>
        <taxon>Cnidaria</taxon>
        <taxon>Hydrozoa</taxon>
        <taxon>Hydroidolina</taxon>
        <taxon>Anthoathecata</taxon>
        <taxon>Aplanulata</taxon>
        <taxon>Hydridae</taxon>
        <taxon>Hydra</taxon>
    </lineage>
</organism>
<sequence length="329" mass="37165">MVENLHICHDDSSLKSLLKSANSQVVVIHFEAEWAAECKQMNDVFFQLAEDFQHALFIRIEAEELPEITQQYEVESVPTFILLKNSKVIDKIEGADAASLTKKVKHHVTSFVSPIVAPEVSAASNKNNLEDRLKNLINQSFCMLFMKGEPDAPQCGFSREIVTILRNNGIQFAFFDILTDDTVREGLKKFSNWPTYPQLYINGELVGGLDIVRELAETGELLPLLSQNEDLNTRLSKLVKKAPIMVFMKGSPENPRCKFSKELMEVLRPFKFESFDILENEEVRQGLKTFSDWPTFPQIYVGGEFIGGLDIIKGLRDSGELESTLCPPS</sequence>
<dbReference type="Proteomes" id="UP001652625">
    <property type="component" value="Chromosome 03"/>
</dbReference>
<evidence type="ECO:0000259" key="4">
    <source>
        <dbReference type="PROSITE" id="PS51352"/>
    </source>
</evidence>
<reference evidence="6" key="1">
    <citation type="submission" date="2025-08" db="UniProtKB">
        <authorList>
            <consortium name="RefSeq"/>
        </authorList>
    </citation>
    <scope>IDENTIFICATION</scope>
</reference>
<dbReference type="InterPro" id="IPR033658">
    <property type="entry name" value="GRX_PICOT-like"/>
</dbReference>
<evidence type="ECO:0000313" key="5">
    <source>
        <dbReference type="Proteomes" id="UP001652625"/>
    </source>
</evidence>
<keyword evidence="3" id="KW-0411">Iron-sulfur</keyword>
<proteinExistence type="predicted"/>
<dbReference type="PANTHER" id="PTHR10293:SF73">
    <property type="entry name" value="GLUTAREDOXIN-3"/>
    <property type="match status" value="1"/>
</dbReference>
<dbReference type="CDD" id="cd02984">
    <property type="entry name" value="TRX_PICOT"/>
    <property type="match status" value="1"/>
</dbReference>
<keyword evidence="5" id="KW-1185">Reference proteome</keyword>
<dbReference type="InterPro" id="IPR004480">
    <property type="entry name" value="Monothiol_GRX-rel"/>
</dbReference>
<dbReference type="PANTHER" id="PTHR10293">
    <property type="entry name" value="GLUTAREDOXIN FAMILY MEMBER"/>
    <property type="match status" value="1"/>
</dbReference>
<protein>
    <submittedName>
        <fullName evidence="6">Glutaredoxin-3 isoform X2</fullName>
    </submittedName>
</protein>
<dbReference type="Pfam" id="PF00462">
    <property type="entry name" value="Glutaredoxin"/>
    <property type="match status" value="2"/>
</dbReference>
<accession>A0ABM4BKA6</accession>
<dbReference type="Gene3D" id="3.40.30.10">
    <property type="entry name" value="Glutaredoxin"/>
    <property type="match status" value="3"/>
</dbReference>
<dbReference type="PROSITE" id="PS51354">
    <property type="entry name" value="GLUTAREDOXIN_2"/>
    <property type="match status" value="2"/>
</dbReference>
<keyword evidence="1" id="KW-0479">Metal-binding</keyword>
<dbReference type="InterPro" id="IPR013766">
    <property type="entry name" value="Thioredoxin_domain"/>
</dbReference>